<dbReference type="InterPro" id="IPR020008">
    <property type="entry name" value="GlyGly_CTERM"/>
</dbReference>
<dbReference type="RefSeq" id="WP_107190917.1">
    <property type="nucleotide sequence ID" value="NZ_PYMN01000021.1"/>
</dbReference>
<keyword evidence="1" id="KW-0732">Signal</keyword>
<dbReference type="Pfam" id="PF13688">
    <property type="entry name" value="Reprolysin_5"/>
    <property type="match status" value="1"/>
</dbReference>
<dbReference type="InterPro" id="IPR024079">
    <property type="entry name" value="MetalloPept_cat_dom_sf"/>
</dbReference>
<gene>
    <name evidence="3" type="ORF">C9J18_17430</name>
    <name evidence="2" type="ORF">CTM96_15570</name>
</gene>
<dbReference type="NCBIfam" id="TIGR03501">
    <property type="entry name" value="GlyGly_CTERM"/>
    <property type="match status" value="1"/>
</dbReference>
<reference evidence="4 5" key="1">
    <citation type="submission" date="2018-03" db="EMBL/GenBank/DDBJ databases">
        <title>Whole genome sequencing of Histamine producing bacteria.</title>
        <authorList>
            <person name="Butler K."/>
        </authorList>
    </citation>
    <scope>NUCLEOTIDE SEQUENCE [LARGE SCALE GENOMIC DNA]</scope>
    <source>
        <strain evidence="3 5">FS-6.1</strain>
        <strain evidence="2 4">FS-6.2</strain>
    </source>
</reference>
<feature type="signal peptide" evidence="1">
    <location>
        <begin position="1"/>
        <end position="19"/>
    </location>
</feature>
<evidence type="ECO:0008006" key="6">
    <source>
        <dbReference type="Google" id="ProtNLM"/>
    </source>
</evidence>
<dbReference type="Proteomes" id="UP000241405">
    <property type="component" value="Unassembled WGS sequence"/>
</dbReference>
<evidence type="ECO:0000313" key="4">
    <source>
        <dbReference type="Proteomes" id="UP000241405"/>
    </source>
</evidence>
<evidence type="ECO:0000313" key="5">
    <source>
        <dbReference type="Proteomes" id="UP000241618"/>
    </source>
</evidence>
<proteinExistence type="predicted"/>
<evidence type="ECO:0000256" key="1">
    <source>
        <dbReference type="SAM" id="SignalP"/>
    </source>
</evidence>
<dbReference type="EMBL" id="PYMP01000020">
    <property type="protein sequence ID" value="PSU48502.1"/>
    <property type="molecule type" value="Genomic_DNA"/>
</dbReference>
<dbReference type="AlphaFoldDB" id="A0A2T3JHP9"/>
<accession>A0A2T3JHP9</accession>
<comment type="caution">
    <text evidence="3">The sequence shown here is derived from an EMBL/GenBank/DDBJ whole genome shotgun (WGS) entry which is preliminary data.</text>
</comment>
<dbReference type="EMBL" id="PYMO01000019">
    <property type="protein sequence ID" value="PSU22698.1"/>
    <property type="molecule type" value="Genomic_DNA"/>
</dbReference>
<organism evidence="3 5">
    <name type="scientific">Photobacterium phosphoreum</name>
    <dbReference type="NCBI Taxonomy" id="659"/>
    <lineage>
        <taxon>Bacteria</taxon>
        <taxon>Pseudomonadati</taxon>
        <taxon>Pseudomonadota</taxon>
        <taxon>Gammaproteobacteria</taxon>
        <taxon>Vibrionales</taxon>
        <taxon>Vibrionaceae</taxon>
        <taxon>Photobacterium</taxon>
    </lineage>
</organism>
<dbReference type="Gene3D" id="3.40.390.10">
    <property type="entry name" value="Collagenase (Catalytic Domain)"/>
    <property type="match status" value="1"/>
</dbReference>
<keyword evidence="4" id="KW-1185">Reference proteome</keyword>
<dbReference type="GO" id="GO:0008237">
    <property type="term" value="F:metallopeptidase activity"/>
    <property type="evidence" value="ECO:0007669"/>
    <property type="project" value="InterPro"/>
</dbReference>
<name>A0A2T3JHP9_PHOPO</name>
<evidence type="ECO:0000313" key="3">
    <source>
        <dbReference type="EMBL" id="PSU48502.1"/>
    </source>
</evidence>
<protein>
    <recommendedName>
        <fullName evidence="6">GlyGly-CTERM sorting domain-containing protein</fullName>
    </recommendedName>
</protein>
<evidence type="ECO:0000313" key="2">
    <source>
        <dbReference type="EMBL" id="PSU22698.1"/>
    </source>
</evidence>
<dbReference type="SUPFAM" id="SSF55486">
    <property type="entry name" value="Metalloproteases ('zincins'), catalytic domain"/>
    <property type="match status" value="1"/>
</dbReference>
<feature type="chain" id="PRO_5015457043" description="GlyGly-CTERM sorting domain-containing protein" evidence="1">
    <location>
        <begin position="20"/>
        <end position="384"/>
    </location>
</feature>
<sequence>MQNKKVWLLLAMFTGTVNAANFESPLILPTEIAHTEIASQWVVGHYQNIEQANKVWAHYNVDITLLPAMVSYFDYPYASIEEVSDNVDLMFDTGSPLINNTLTTFASKMSTTTKGHARSPVGDYQLKNMNNVPLVLSEDSVTNKRYQFVYAHEVGHTFGAKHTQANTADSTEELYQNGYGTKLCNVKGTASLMSGFTSYNSANGLPFINGQVGCDQGSADIVALLNHTAIKKAAIMKLTGVQTLVASPREDINAQQFEVTFTRSKDIDNAQQATVYVATKVQGHKQAALAPKEIQFSAGSRTAVVTLPFELVYPLFDNADAKQGTYLVAVTSDEVMPASVNLLDYNTQWPKNNDHSGDGSGGSLSLFWIMMLSLVVYSRRKISQ</sequence>
<dbReference type="Proteomes" id="UP000241618">
    <property type="component" value="Unassembled WGS sequence"/>
</dbReference>